<name>A0ABY6BE75_9GAMM</name>
<dbReference type="Proteomes" id="UP001064632">
    <property type="component" value="Chromosome"/>
</dbReference>
<gene>
    <name evidence="3" type="ORF">N4264_18045</name>
</gene>
<dbReference type="InterPro" id="IPR022996">
    <property type="entry name" value="UPF0310"/>
</dbReference>
<dbReference type="SUPFAM" id="SSF88697">
    <property type="entry name" value="PUA domain-like"/>
    <property type="match status" value="1"/>
</dbReference>
<evidence type="ECO:0000313" key="3">
    <source>
        <dbReference type="EMBL" id="UXI66640.1"/>
    </source>
</evidence>
<evidence type="ECO:0000313" key="4">
    <source>
        <dbReference type="Proteomes" id="UP001064632"/>
    </source>
</evidence>
<dbReference type="Pfam" id="PF01878">
    <property type="entry name" value="EVE"/>
    <property type="match status" value="1"/>
</dbReference>
<proteinExistence type="inferred from homology"/>
<dbReference type="RefSeq" id="WP_261693623.1">
    <property type="nucleotide sequence ID" value="NZ_CP104694.1"/>
</dbReference>
<comment type="similarity">
    <text evidence="1">Belongs to the UPF0310 family.</text>
</comment>
<dbReference type="NCBIfam" id="NF002616">
    <property type="entry name" value="PRK02268.1-2"/>
    <property type="match status" value="1"/>
</dbReference>
<reference evidence="3" key="1">
    <citation type="submission" date="2022-09" db="EMBL/GenBank/DDBJ databases">
        <title>Tahibacter sp. nov., isolated from a fresh water.</title>
        <authorList>
            <person name="Baek J.H."/>
            <person name="Lee J.K."/>
            <person name="Kim J.M."/>
            <person name="Jeon C.O."/>
        </authorList>
    </citation>
    <scope>NUCLEOTIDE SEQUENCE</scope>
    <source>
        <strain evidence="3">W38</strain>
    </source>
</reference>
<keyword evidence="4" id="KW-1185">Reference proteome</keyword>
<dbReference type="HAMAP" id="MF_00771">
    <property type="entry name" value="UPF0310"/>
    <property type="match status" value="1"/>
</dbReference>
<sequence length="153" mass="17026">MSSWIAVASAEHVAVGRAGGFMQVCHGKAGPLRRMSAGDHVVYYSPTRQFRGRDLLQAFTALGVVRDAAPYRVEMAPGFLPYRRDVDWLPVRPASIRPLLPDLLFSAGKKNWAYPFRFGLVPIDDSDMVQIARAMNLDLVHREHMLLHASVGP</sequence>
<protein>
    <recommendedName>
        <fullName evidence="1">UPF0310 protein N4264_18045</fullName>
    </recommendedName>
</protein>
<dbReference type="InterPro" id="IPR015947">
    <property type="entry name" value="PUA-like_sf"/>
</dbReference>
<dbReference type="Gene3D" id="3.10.590.10">
    <property type="entry name" value="ph1033 like domains"/>
    <property type="match status" value="1"/>
</dbReference>
<dbReference type="InterPro" id="IPR002740">
    <property type="entry name" value="EVE_domain"/>
</dbReference>
<feature type="domain" description="EVE" evidence="2">
    <location>
        <begin position="4"/>
        <end position="133"/>
    </location>
</feature>
<dbReference type="EMBL" id="CP104694">
    <property type="protein sequence ID" value="UXI66640.1"/>
    <property type="molecule type" value="Genomic_DNA"/>
</dbReference>
<dbReference type="CDD" id="cd21132">
    <property type="entry name" value="EVE-like"/>
    <property type="match status" value="1"/>
</dbReference>
<organism evidence="3 4">
    <name type="scientific">Tahibacter amnicola</name>
    <dbReference type="NCBI Taxonomy" id="2976241"/>
    <lineage>
        <taxon>Bacteria</taxon>
        <taxon>Pseudomonadati</taxon>
        <taxon>Pseudomonadota</taxon>
        <taxon>Gammaproteobacteria</taxon>
        <taxon>Lysobacterales</taxon>
        <taxon>Rhodanobacteraceae</taxon>
        <taxon>Tahibacter</taxon>
    </lineage>
</organism>
<accession>A0ABY6BE75</accession>
<evidence type="ECO:0000256" key="1">
    <source>
        <dbReference type="HAMAP-Rule" id="MF_00771"/>
    </source>
</evidence>
<evidence type="ECO:0000259" key="2">
    <source>
        <dbReference type="Pfam" id="PF01878"/>
    </source>
</evidence>